<dbReference type="GO" id="GO:0004553">
    <property type="term" value="F:hydrolase activity, hydrolyzing O-glycosyl compounds"/>
    <property type="evidence" value="ECO:0007669"/>
    <property type="project" value="InterPro"/>
</dbReference>
<dbReference type="Gene3D" id="2.30.30.40">
    <property type="entry name" value="SH3 Domains"/>
    <property type="match status" value="1"/>
</dbReference>
<feature type="compositionally biased region" description="Polar residues" evidence="1">
    <location>
        <begin position="510"/>
        <end position="523"/>
    </location>
</feature>
<dbReference type="InterPro" id="IPR036439">
    <property type="entry name" value="Dockerin_dom_sf"/>
</dbReference>
<gene>
    <name evidence="4" type="ORF">H9702_09890</name>
</gene>
<evidence type="ECO:0000313" key="5">
    <source>
        <dbReference type="Proteomes" id="UP000823896"/>
    </source>
</evidence>
<keyword evidence="2" id="KW-0732">Signal</keyword>
<dbReference type="InterPro" id="IPR016134">
    <property type="entry name" value="Dockerin_dom"/>
</dbReference>
<reference evidence="4" key="1">
    <citation type="journal article" date="2021" name="PeerJ">
        <title>Extensive microbial diversity within the chicken gut microbiome revealed by metagenomics and culture.</title>
        <authorList>
            <person name="Gilroy R."/>
            <person name="Ravi A."/>
            <person name="Getino M."/>
            <person name="Pursley I."/>
            <person name="Horton D.L."/>
            <person name="Alikhan N.F."/>
            <person name="Baker D."/>
            <person name="Gharbi K."/>
            <person name="Hall N."/>
            <person name="Watson M."/>
            <person name="Adriaenssens E.M."/>
            <person name="Foster-Nyarko E."/>
            <person name="Jarju S."/>
            <person name="Secka A."/>
            <person name="Antonio M."/>
            <person name="Oren A."/>
            <person name="Chaudhuri R.R."/>
            <person name="La Ragione R."/>
            <person name="Hildebrand F."/>
            <person name="Pallen M.J."/>
        </authorList>
    </citation>
    <scope>NUCLEOTIDE SEQUENCE</scope>
    <source>
        <strain evidence="4">CHK187-11901</strain>
    </source>
</reference>
<feature type="signal peptide" evidence="2">
    <location>
        <begin position="1"/>
        <end position="21"/>
    </location>
</feature>
<accession>A0A9D2SW86</accession>
<protein>
    <submittedName>
        <fullName evidence="4">Glucosaminidase domain-containing protein</fullName>
    </submittedName>
</protein>
<evidence type="ECO:0000256" key="2">
    <source>
        <dbReference type="SAM" id="SignalP"/>
    </source>
</evidence>
<dbReference type="InterPro" id="IPR002105">
    <property type="entry name" value="Dockerin_1_rpt"/>
</dbReference>
<dbReference type="Pfam" id="PF01832">
    <property type="entry name" value="Glucosaminidase"/>
    <property type="match status" value="1"/>
</dbReference>
<dbReference type="CDD" id="cd14256">
    <property type="entry name" value="Dockerin_I"/>
    <property type="match status" value="1"/>
</dbReference>
<sequence>MKKAIALICCTMMICVGSIWGSTMMAQEEDAFSSGAVLPEDHLFTTMDEDGRLMIMDTETMEQQTAQRNADAGRQRMGSVGSMRAITHGVVNFRTKNSASLNTSYTEAGTGYSGYTNGYYAADAAFLGYEGTKVKFMLAGVVGLVNASEVEVLDADGSDTLYVSFYRCEQGMLRHYIKNDVYGNSYTAAVTVGEQQSYMKNDQVYYSYDGHYFYTDYNTMLDDYKAQTRARAINPGDPYYNYYQFVSNRTKTSFTAQDINSYVRNYLGSRYSASGTKLYEMGRYFIQYQNQYGANALSLFGVSANESAFGTSSIAMSKNNLFGHNAVDADPGLANGYSSPQNSIADHARYYVNLWYSTPKYSTYHGSFLGDKSAGMLSYASDPYWGEKAAHWAWKLDEYISGKSDVGRETLVMKEQGAVNIRKDPSTSSDVLYTTPLNGNMTFVLLDEVKGTVVSGSDVWYKIQLDTPLNASRSAVDYSGSGYDFAKSYGYIHSSLLAKITNELEDEDNSGSAGNDPENTITYTRGDVNDDGRITPADYVLVKNHIMGSKTLTGNALKAADMNNDGKVTPADYVQIKNKIMKN</sequence>
<dbReference type="SUPFAM" id="SSF63446">
    <property type="entry name" value="Type I dockerin domain"/>
    <property type="match status" value="1"/>
</dbReference>
<evidence type="ECO:0000313" key="4">
    <source>
        <dbReference type="EMBL" id="HJC37422.1"/>
    </source>
</evidence>
<dbReference type="GO" id="GO:0004040">
    <property type="term" value="F:amidase activity"/>
    <property type="evidence" value="ECO:0007669"/>
    <property type="project" value="InterPro"/>
</dbReference>
<dbReference type="PROSITE" id="PS51766">
    <property type="entry name" value="DOCKERIN"/>
    <property type="match status" value="1"/>
</dbReference>
<dbReference type="Gene3D" id="1.10.530.10">
    <property type="match status" value="1"/>
</dbReference>
<feature type="domain" description="Dockerin" evidence="3">
    <location>
        <begin position="521"/>
        <end position="583"/>
    </location>
</feature>
<comment type="caution">
    <text evidence="4">The sequence shown here is derived from an EMBL/GenBank/DDBJ whole genome shotgun (WGS) entry which is preliminary data.</text>
</comment>
<name>A0A9D2SW86_9FIRM</name>
<reference evidence="4" key="2">
    <citation type="submission" date="2021-04" db="EMBL/GenBank/DDBJ databases">
        <authorList>
            <person name="Gilroy R."/>
        </authorList>
    </citation>
    <scope>NUCLEOTIDE SEQUENCE</scope>
    <source>
        <strain evidence="4">CHK187-11901</strain>
    </source>
</reference>
<dbReference type="GO" id="GO:0000272">
    <property type="term" value="P:polysaccharide catabolic process"/>
    <property type="evidence" value="ECO:0007669"/>
    <property type="project" value="InterPro"/>
</dbReference>
<feature type="region of interest" description="Disordered" evidence="1">
    <location>
        <begin position="506"/>
        <end position="527"/>
    </location>
</feature>
<organism evidence="4 5">
    <name type="scientific">Candidatus Merdibacter merdavium</name>
    <dbReference type="NCBI Taxonomy" id="2838692"/>
    <lineage>
        <taxon>Bacteria</taxon>
        <taxon>Bacillati</taxon>
        <taxon>Bacillota</taxon>
        <taxon>Erysipelotrichia</taxon>
        <taxon>Erysipelotrichales</taxon>
        <taxon>Erysipelotrichaceae</taxon>
        <taxon>Merdibacter</taxon>
    </lineage>
</organism>
<proteinExistence type="predicted"/>
<dbReference type="AlphaFoldDB" id="A0A9D2SW86"/>
<feature type="chain" id="PRO_5038584449" evidence="2">
    <location>
        <begin position="22"/>
        <end position="583"/>
    </location>
</feature>
<dbReference type="Proteomes" id="UP000823896">
    <property type="component" value="Unassembled WGS sequence"/>
</dbReference>
<dbReference type="InterPro" id="IPR018247">
    <property type="entry name" value="EF_Hand_1_Ca_BS"/>
</dbReference>
<evidence type="ECO:0000256" key="1">
    <source>
        <dbReference type="SAM" id="MobiDB-lite"/>
    </source>
</evidence>
<dbReference type="PROSITE" id="PS00018">
    <property type="entry name" value="EF_HAND_1"/>
    <property type="match status" value="1"/>
</dbReference>
<dbReference type="Pfam" id="PF00404">
    <property type="entry name" value="Dockerin_1"/>
    <property type="match status" value="1"/>
</dbReference>
<dbReference type="Gene3D" id="1.10.1330.10">
    <property type="entry name" value="Dockerin domain"/>
    <property type="match status" value="1"/>
</dbReference>
<dbReference type="InterPro" id="IPR002901">
    <property type="entry name" value="MGlyc_endo_b_GlcNAc-like_dom"/>
</dbReference>
<dbReference type="EMBL" id="DWWM01000059">
    <property type="protein sequence ID" value="HJC37422.1"/>
    <property type="molecule type" value="Genomic_DNA"/>
</dbReference>
<evidence type="ECO:0000259" key="3">
    <source>
        <dbReference type="PROSITE" id="PS51766"/>
    </source>
</evidence>